<dbReference type="Pfam" id="PF13302">
    <property type="entry name" value="Acetyltransf_3"/>
    <property type="match status" value="1"/>
</dbReference>
<dbReference type="EMBL" id="CP157390">
    <property type="protein sequence ID" value="XBM46974.1"/>
    <property type="molecule type" value="Genomic_DNA"/>
</dbReference>
<dbReference type="InterPro" id="IPR051531">
    <property type="entry name" value="N-acetyltransferase"/>
</dbReference>
<dbReference type="InterPro" id="IPR016181">
    <property type="entry name" value="Acyl_CoA_acyltransferase"/>
</dbReference>
<dbReference type="AlphaFoldDB" id="A0AAU7G8H1"/>
<dbReference type="InterPro" id="IPR000182">
    <property type="entry name" value="GNAT_dom"/>
</dbReference>
<dbReference type="GO" id="GO:0016747">
    <property type="term" value="F:acyltransferase activity, transferring groups other than amino-acyl groups"/>
    <property type="evidence" value="ECO:0007669"/>
    <property type="project" value="InterPro"/>
</dbReference>
<evidence type="ECO:0000313" key="2">
    <source>
        <dbReference type="EMBL" id="XBM46974.1"/>
    </source>
</evidence>
<dbReference type="RefSeq" id="WP_348786950.1">
    <property type="nucleotide sequence ID" value="NZ_CP157390.1"/>
</dbReference>
<name>A0AAU7G8H1_9MICO</name>
<gene>
    <name evidence="2" type="ORF">AAME72_12880</name>
</gene>
<dbReference type="SUPFAM" id="SSF55729">
    <property type="entry name" value="Acyl-CoA N-acyltransferases (Nat)"/>
    <property type="match status" value="1"/>
</dbReference>
<dbReference type="PANTHER" id="PTHR43792:SF1">
    <property type="entry name" value="N-ACETYLTRANSFERASE DOMAIN-CONTAINING PROTEIN"/>
    <property type="match status" value="1"/>
</dbReference>
<proteinExistence type="predicted"/>
<dbReference type="Gene3D" id="3.40.630.30">
    <property type="match status" value="1"/>
</dbReference>
<protein>
    <submittedName>
        <fullName evidence="2">GNAT family N-acetyltransferase</fullName>
    </submittedName>
</protein>
<reference evidence="2" key="1">
    <citation type="submission" date="2024-05" db="EMBL/GenBank/DDBJ databases">
        <title>The Natural Products Discovery Center: Release of the First 8490 Sequenced Strains for Exploring Actinobacteria Biosynthetic Diversity.</title>
        <authorList>
            <person name="Kalkreuter E."/>
            <person name="Kautsar S.A."/>
            <person name="Yang D."/>
            <person name="Bader C.D."/>
            <person name="Teijaro C.N."/>
            <person name="Fluegel L."/>
            <person name="Davis C.M."/>
            <person name="Simpson J.R."/>
            <person name="Lauterbach L."/>
            <person name="Steele A.D."/>
            <person name="Gui C."/>
            <person name="Meng S."/>
            <person name="Li G."/>
            <person name="Viehrig K."/>
            <person name="Ye F."/>
            <person name="Su P."/>
            <person name="Kiefer A.F."/>
            <person name="Nichols A."/>
            <person name="Cepeda A.J."/>
            <person name="Yan W."/>
            <person name="Fan B."/>
            <person name="Jiang Y."/>
            <person name="Adhikari A."/>
            <person name="Zheng C.-J."/>
            <person name="Schuster L."/>
            <person name="Cowan T.M."/>
            <person name="Smanski M.J."/>
            <person name="Chevrette M.G."/>
            <person name="de Carvalho L.P.S."/>
            <person name="Shen B."/>
        </authorList>
    </citation>
    <scope>NUCLEOTIDE SEQUENCE</scope>
    <source>
        <strain evidence="2">NPDC080035</strain>
    </source>
</reference>
<feature type="domain" description="N-acetyltransferase" evidence="1">
    <location>
        <begin position="12"/>
        <end position="163"/>
    </location>
</feature>
<evidence type="ECO:0000259" key="1">
    <source>
        <dbReference type="PROSITE" id="PS51186"/>
    </source>
</evidence>
<organism evidence="2">
    <name type="scientific">Leifsonia sp. NPDC080035</name>
    <dbReference type="NCBI Taxonomy" id="3143936"/>
    <lineage>
        <taxon>Bacteria</taxon>
        <taxon>Bacillati</taxon>
        <taxon>Actinomycetota</taxon>
        <taxon>Actinomycetes</taxon>
        <taxon>Micrococcales</taxon>
        <taxon>Microbacteriaceae</taxon>
        <taxon>Leifsonia</taxon>
    </lineage>
</organism>
<dbReference type="PROSITE" id="PS51186">
    <property type="entry name" value="GNAT"/>
    <property type="match status" value="1"/>
</dbReference>
<dbReference type="PANTHER" id="PTHR43792">
    <property type="entry name" value="GNAT FAMILY, PUTATIVE (AFU_ORTHOLOGUE AFUA_3G00765)-RELATED-RELATED"/>
    <property type="match status" value="1"/>
</dbReference>
<sequence length="171" mass="18882">MPPELTTPRLRLRLRDGRDAEWNRELLAEDPAAPERSLEEERARLDAQHQAAEQAGFGLYTIELAETGEALGYCGLIVGRASARQPELAYELMRRHVGNGYASEAAAAVVDAAFTAGFPVLWATVASWNAPSFGVLRKLGFGPTRRAGYDGGSVFVWLRRRAPRPRHRTLP</sequence>
<accession>A0AAU7G8H1</accession>